<evidence type="ECO:0000256" key="2">
    <source>
        <dbReference type="ARBA" id="ARBA00004286"/>
    </source>
</evidence>
<keyword evidence="7" id="KW-1185">Reference proteome</keyword>
<keyword evidence="5" id="KW-0539">Nucleus</keyword>
<protein>
    <submittedName>
        <fullName evidence="8">Uncharacterized protein</fullName>
    </submittedName>
</protein>
<accession>A0A915EW37</accession>
<keyword evidence="4" id="KW-0158">Chromosome</keyword>
<dbReference type="AlphaFoldDB" id="A0A915EW37"/>
<dbReference type="WBParaSite" id="maker-E.canG7_contigs_8571-snap-gene-0.4-mRNA-1">
    <property type="protein sequence ID" value="maker-E.canG7_contigs_8571-snap-gene-0.4-mRNA-1"/>
    <property type="gene ID" value="EcG7_09900"/>
</dbReference>
<dbReference type="Proteomes" id="UP000887562">
    <property type="component" value="Unplaced"/>
</dbReference>
<evidence type="ECO:0000256" key="3">
    <source>
        <dbReference type="ARBA" id="ARBA00010803"/>
    </source>
</evidence>
<evidence type="ECO:0000256" key="5">
    <source>
        <dbReference type="ARBA" id="ARBA00023242"/>
    </source>
</evidence>
<dbReference type="GO" id="GO:0006974">
    <property type="term" value="P:DNA damage response"/>
    <property type="evidence" value="ECO:0007669"/>
    <property type="project" value="InterPro"/>
</dbReference>
<dbReference type="PANTHER" id="PTHR13386">
    <property type="entry name" value="HISTONE PARYLATION FACTOR 1"/>
    <property type="match status" value="1"/>
</dbReference>
<dbReference type="PANTHER" id="PTHR13386:SF1">
    <property type="entry name" value="HISTONE PARYLATION FACTOR 1"/>
    <property type="match status" value="1"/>
</dbReference>
<comment type="similarity">
    <text evidence="3">Belongs to the HPF1 family.</text>
</comment>
<evidence type="ECO:0000256" key="4">
    <source>
        <dbReference type="ARBA" id="ARBA00022454"/>
    </source>
</evidence>
<evidence type="ECO:0000256" key="1">
    <source>
        <dbReference type="ARBA" id="ARBA00004123"/>
    </source>
</evidence>
<reference evidence="8" key="1">
    <citation type="submission" date="2022-11" db="UniProtKB">
        <authorList>
            <consortium name="WormBaseParasite"/>
        </authorList>
    </citation>
    <scope>IDENTIFICATION</scope>
</reference>
<dbReference type="GO" id="GO:0072572">
    <property type="term" value="F:poly-ADP-D-ribose binding"/>
    <property type="evidence" value="ECO:0007669"/>
    <property type="project" value="TreeGrafter"/>
</dbReference>
<dbReference type="Pfam" id="PF10228">
    <property type="entry name" value="HPF1"/>
    <property type="match status" value="1"/>
</dbReference>
<dbReference type="GO" id="GO:0005694">
    <property type="term" value="C:chromosome"/>
    <property type="evidence" value="ECO:0007669"/>
    <property type="project" value="UniProtKB-SubCell"/>
</dbReference>
<comment type="subcellular location">
    <subcellularLocation>
        <location evidence="2">Chromosome</location>
    </subcellularLocation>
    <subcellularLocation>
        <location evidence="1">Nucleus</location>
    </subcellularLocation>
</comment>
<sequence length="332" mass="37233">MPKRESRDTNNEPAESAKLDESNKEDHNEVSDLIESTFLLKCPPDFYEFYAFCCSVAPDSPLDALYGDTNIRLVGPFEVLHEPKKFKPDDDLTSFYRYFHDPPEVVTVLAADGENPFHVGYFRDNHADQPAFLVSSNPSETGKLTISGENIFTTVLNLLKHPKTKGGSIPVILPKLSEFAKNRRICIGSKVLIKWKSTCETLNGVGVKINLQNGIGYRPVPTTHKELVTILQTLTDTTNANTSKLDELMTLVQFANDEGDFGEGLELGLDLLAFHPAATSTSETFEKANRLNRRITCLLSTGYQLAGQPKFAQVVRRHMENRLKTRRLREVE</sequence>
<name>A0A915EW37_9CEST</name>
<organism evidence="7 8">
    <name type="scientific">Echinococcus canadensis</name>
    <dbReference type="NCBI Taxonomy" id="519352"/>
    <lineage>
        <taxon>Eukaryota</taxon>
        <taxon>Metazoa</taxon>
        <taxon>Spiralia</taxon>
        <taxon>Lophotrochozoa</taxon>
        <taxon>Platyhelminthes</taxon>
        <taxon>Cestoda</taxon>
        <taxon>Eucestoda</taxon>
        <taxon>Cyclophyllidea</taxon>
        <taxon>Taeniidae</taxon>
        <taxon>Echinococcus</taxon>
        <taxon>Echinococcus canadensis group</taxon>
    </lineage>
</organism>
<evidence type="ECO:0000313" key="8">
    <source>
        <dbReference type="WBParaSite" id="maker-E.canG7_contigs_8571-snap-gene-0.4-mRNA-1"/>
    </source>
</evidence>
<dbReference type="GO" id="GO:0042393">
    <property type="term" value="F:histone binding"/>
    <property type="evidence" value="ECO:0007669"/>
    <property type="project" value="InterPro"/>
</dbReference>
<dbReference type="InterPro" id="IPR019361">
    <property type="entry name" value="HPF1"/>
</dbReference>
<dbReference type="GO" id="GO:0005634">
    <property type="term" value="C:nucleus"/>
    <property type="evidence" value="ECO:0007669"/>
    <property type="project" value="UniProtKB-SubCell"/>
</dbReference>
<evidence type="ECO:0000256" key="6">
    <source>
        <dbReference type="SAM" id="MobiDB-lite"/>
    </source>
</evidence>
<evidence type="ECO:0000313" key="7">
    <source>
        <dbReference type="Proteomes" id="UP000887562"/>
    </source>
</evidence>
<proteinExistence type="inferred from homology"/>
<feature type="region of interest" description="Disordered" evidence="6">
    <location>
        <begin position="1"/>
        <end position="27"/>
    </location>
</feature>